<dbReference type="PIRSF" id="PIRSF001362">
    <property type="entry name" value="Isocit_lyase"/>
    <property type="match status" value="1"/>
</dbReference>
<evidence type="ECO:0000256" key="2">
    <source>
        <dbReference type="ARBA" id="ARBA00023239"/>
    </source>
</evidence>
<comment type="caution">
    <text evidence="7">The sequence shown here is derived from an EMBL/GenBank/DDBJ whole genome shotgun (WGS) entry which is preliminary data.</text>
</comment>
<feature type="active site" description="Proton acceptor" evidence="4">
    <location>
        <position position="207"/>
    </location>
</feature>
<accession>A0A9P8PLQ1</accession>
<evidence type="ECO:0000256" key="1">
    <source>
        <dbReference type="ARBA" id="ARBA00005704"/>
    </source>
</evidence>
<reference evidence="7" key="1">
    <citation type="journal article" date="2021" name="Open Biol.">
        <title>Shared evolutionary footprints suggest mitochondrial oxidative damage underlies multiple complex I losses in fungi.</title>
        <authorList>
            <person name="Schikora-Tamarit M.A."/>
            <person name="Marcet-Houben M."/>
            <person name="Nosek J."/>
            <person name="Gabaldon T."/>
        </authorList>
    </citation>
    <scope>NUCLEOTIDE SEQUENCE</scope>
    <source>
        <strain evidence="7">CBS6341</strain>
    </source>
</reference>
<dbReference type="InterPro" id="IPR015813">
    <property type="entry name" value="Pyrv/PenolPyrv_kinase-like_dom"/>
</dbReference>
<dbReference type="InterPro" id="IPR039556">
    <property type="entry name" value="ICL/PEPM"/>
</dbReference>
<dbReference type="GO" id="GO:0046872">
    <property type="term" value="F:metal ion binding"/>
    <property type="evidence" value="ECO:0007669"/>
    <property type="project" value="UniProtKB-KW"/>
</dbReference>
<keyword evidence="6" id="KW-0479">Metal-binding</keyword>
<dbReference type="GO" id="GO:0004451">
    <property type="term" value="F:isocitrate lyase activity"/>
    <property type="evidence" value="ECO:0007669"/>
    <property type="project" value="InterPro"/>
</dbReference>
<dbReference type="OrthoDB" id="4078635at2759"/>
<feature type="binding site" evidence="6">
    <location>
        <position position="169"/>
    </location>
    <ligand>
        <name>Mg(2+)</name>
        <dbReference type="ChEBI" id="CHEBI:18420"/>
    </ligand>
</feature>
<dbReference type="InterPro" id="IPR018523">
    <property type="entry name" value="Isocitrate_lyase_ph_CS"/>
</dbReference>
<reference evidence="7" key="2">
    <citation type="submission" date="2021-01" db="EMBL/GenBank/DDBJ databases">
        <authorList>
            <person name="Schikora-Tamarit M.A."/>
        </authorList>
    </citation>
    <scope>NUCLEOTIDE SEQUENCE</scope>
    <source>
        <strain evidence="7">CBS6341</strain>
    </source>
</reference>
<dbReference type="PANTHER" id="PTHR21631">
    <property type="entry name" value="ISOCITRATE LYASE/MALATE SYNTHASE"/>
    <property type="match status" value="1"/>
</dbReference>
<dbReference type="CDD" id="cd00377">
    <property type="entry name" value="ICL_PEPM"/>
    <property type="match status" value="1"/>
</dbReference>
<keyword evidence="6" id="KW-0460">Magnesium</keyword>
<dbReference type="GO" id="GO:0019629">
    <property type="term" value="P:propionate catabolic process, 2-methylcitrate cycle"/>
    <property type="evidence" value="ECO:0007669"/>
    <property type="project" value="TreeGrafter"/>
</dbReference>
<dbReference type="InterPro" id="IPR040442">
    <property type="entry name" value="Pyrv_kinase-like_dom_sf"/>
</dbReference>
<organism evidence="7 8">
    <name type="scientific">Wickerhamomyces mucosus</name>
    <dbReference type="NCBI Taxonomy" id="1378264"/>
    <lineage>
        <taxon>Eukaryota</taxon>
        <taxon>Fungi</taxon>
        <taxon>Dikarya</taxon>
        <taxon>Ascomycota</taxon>
        <taxon>Saccharomycotina</taxon>
        <taxon>Saccharomycetes</taxon>
        <taxon>Phaffomycetales</taxon>
        <taxon>Wickerhamomycetaceae</taxon>
        <taxon>Wickerhamomyces</taxon>
    </lineage>
</organism>
<evidence type="ECO:0000256" key="6">
    <source>
        <dbReference type="PIRSR" id="PIRSR001362-3"/>
    </source>
</evidence>
<dbReference type="Gene3D" id="1.10.10.850">
    <property type="match status" value="1"/>
</dbReference>
<proteinExistence type="inferred from homology"/>
<keyword evidence="8" id="KW-1185">Reference proteome</keyword>
<dbReference type="PROSITE" id="PS00161">
    <property type="entry name" value="ISOCITRATE_LYASE"/>
    <property type="match status" value="1"/>
</dbReference>
<keyword evidence="2 3" id="KW-0456">Lyase</keyword>
<feature type="binding site" evidence="5">
    <location>
        <position position="244"/>
    </location>
    <ligand>
        <name>substrate</name>
    </ligand>
</feature>
<dbReference type="Gene3D" id="3.20.20.60">
    <property type="entry name" value="Phosphoenolpyruvate-binding domains"/>
    <property type="match status" value="1"/>
</dbReference>
<sequence length="545" mass="61454">MTILSKFPYPTGSHTKKYLDETLKTISKFLNSSRFTNIKRPYNSDQILKFKGSLPISYPSSTQSLKLLNLLSKRFNDRKPVYTLGVTDPVQLTQLGNLEVVYISGWAASSTLTVTNEVGPDVGDYTYNTVPNQVERIFKAQLHHDRKSFHEYVTSGGEHVDYLKPIIADADTGHGGISTVMKLTKLFVENGASAIHFEDQLHGSKKCGHLAGKVLVPTSTHIQRLIASRLQMDIMGVENLIIARTDSESGSLLSSDIDPSDHDSILGLNNPRNEIKSLSETLRDGEIEGFSRTELNELEVKWFKENKLYTFDELVKLILNKMNKIPTDDLFEKYNSQSKGKSFKQREELIKEITKQNIEIPFDHYSPRTKEGYFLIKPSLETAIHRSLQYAPYADLLWIETKTPNLSIAKIIASKIHEKYPKMKLVYNLSPSFNWLNKGFSGDELKNFIWELGKLGFVLQIVSLAGLHSNGTSFNELAKSFENDGMKAYVDLVQSKEKNLKVDILTHQKWSGIDYLDDVLELVSNGGASNLSSKGEGDTESQFHD</sequence>
<evidence type="ECO:0000313" key="8">
    <source>
        <dbReference type="Proteomes" id="UP000769528"/>
    </source>
</evidence>
<feature type="binding site" evidence="5">
    <location>
        <begin position="104"/>
        <end position="106"/>
    </location>
    <ligand>
        <name>substrate</name>
    </ligand>
</feature>
<comment type="cofactor">
    <cofactor evidence="6">
        <name>Mg(2+)</name>
        <dbReference type="ChEBI" id="CHEBI:18420"/>
    </cofactor>
    <text evidence="6">Can also use Mn(2+) ion.</text>
</comment>
<protein>
    <recommendedName>
        <fullName evidence="3">Isocitrate lyase</fullName>
    </recommendedName>
</protein>
<dbReference type="GO" id="GO:0046421">
    <property type="term" value="F:methylisocitrate lyase activity"/>
    <property type="evidence" value="ECO:0007669"/>
    <property type="project" value="TreeGrafter"/>
</dbReference>
<evidence type="ECO:0000256" key="5">
    <source>
        <dbReference type="PIRSR" id="PIRSR001362-2"/>
    </source>
</evidence>
<dbReference type="AlphaFoldDB" id="A0A9P8PLQ1"/>
<dbReference type="Pfam" id="PF00463">
    <property type="entry name" value="ICL"/>
    <property type="match status" value="1"/>
</dbReference>
<dbReference type="GO" id="GO:0005759">
    <property type="term" value="C:mitochondrial matrix"/>
    <property type="evidence" value="ECO:0007669"/>
    <property type="project" value="TreeGrafter"/>
</dbReference>
<dbReference type="SUPFAM" id="SSF51621">
    <property type="entry name" value="Phosphoenolpyruvate/pyruvate domain"/>
    <property type="match status" value="1"/>
</dbReference>
<feature type="binding site" evidence="5">
    <location>
        <position position="463"/>
    </location>
    <ligand>
        <name>substrate</name>
    </ligand>
</feature>
<comment type="similarity">
    <text evidence="1 3">Belongs to the isocitrate lyase/PEP mutase superfamily. Isocitrate lyase family.</text>
</comment>
<name>A0A9P8PLQ1_9ASCO</name>
<feature type="binding site" evidence="5">
    <location>
        <begin position="428"/>
        <end position="432"/>
    </location>
    <ligand>
        <name>substrate</name>
    </ligand>
</feature>
<gene>
    <name evidence="7" type="ORF">WICMUC_003306</name>
</gene>
<dbReference type="InterPro" id="IPR006254">
    <property type="entry name" value="Isocitrate_lyase"/>
</dbReference>
<feature type="binding site" evidence="5">
    <location>
        <begin position="208"/>
        <end position="209"/>
    </location>
    <ligand>
        <name>substrate</name>
    </ligand>
</feature>
<evidence type="ECO:0000256" key="3">
    <source>
        <dbReference type="PIRNR" id="PIRNR001362"/>
    </source>
</evidence>
<dbReference type="Proteomes" id="UP000769528">
    <property type="component" value="Unassembled WGS sequence"/>
</dbReference>
<dbReference type="NCBIfam" id="TIGR01346">
    <property type="entry name" value="isocit_lyase"/>
    <property type="match status" value="1"/>
</dbReference>
<dbReference type="EMBL" id="JAEUBF010000853">
    <property type="protein sequence ID" value="KAH3674468.1"/>
    <property type="molecule type" value="Genomic_DNA"/>
</dbReference>
<evidence type="ECO:0000256" key="4">
    <source>
        <dbReference type="PIRSR" id="PIRSR001362-1"/>
    </source>
</evidence>
<dbReference type="PANTHER" id="PTHR21631:SF13">
    <property type="entry name" value="MITOCHONDRIAL 2-METHYLISOCITRATE LYASE ICL2"/>
    <property type="match status" value="1"/>
</dbReference>
<evidence type="ECO:0000313" key="7">
    <source>
        <dbReference type="EMBL" id="KAH3674468.1"/>
    </source>
</evidence>